<dbReference type="EMBL" id="EU252480">
    <property type="protein sequence ID" value="ACD12024.1"/>
    <property type="molecule type" value="mRNA"/>
</dbReference>
<sequence>MTPSPAVTTVRRERRNVWPPKTSSVRELPKTGFSPTIVRESSQGKKFIWPPPSQSMYSNNEVGTLAHHIPGEIQWNPNSPSQTRRGPVFAPQEARPARRRTDDIWPPRNVARTESGAVPIPKPVKRVGRFDDYIKHTASIGVPVTYRAPPGTQYVQYVEEEVVEEEEVEEEEVEEEEED</sequence>
<feature type="compositionally biased region" description="Polar residues" evidence="1">
    <location>
        <begin position="75"/>
        <end position="84"/>
    </location>
</feature>
<feature type="region of interest" description="Disordered" evidence="1">
    <location>
        <begin position="71"/>
        <end position="123"/>
    </location>
</feature>
<feature type="region of interest" description="Disordered" evidence="1">
    <location>
        <begin position="1"/>
        <end position="39"/>
    </location>
</feature>
<organism evidence="2">
    <name type="scientific">Isometrus maculatus</name>
    <name type="common">Lesser brown scorpion</name>
    <name type="synonym">Scorpio maculatus</name>
    <dbReference type="NCBI Taxonomy" id="497827"/>
    <lineage>
        <taxon>Eukaryota</taxon>
        <taxon>Metazoa</taxon>
        <taxon>Ecdysozoa</taxon>
        <taxon>Arthropoda</taxon>
        <taxon>Chelicerata</taxon>
        <taxon>Arachnida</taxon>
        <taxon>Scorpiones</taxon>
        <taxon>Buthida</taxon>
        <taxon>Buthoidea</taxon>
        <taxon>Buthidae</taxon>
        <taxon>Isometrus</taxon>
    </lineage>
</organism>
<protein>
    <submittedName>
        <fullName evidence="2">Uncharacterized protein</fullName>
    </submittedName>
</protein>
<name>A0A0U1TZ77_ISOMC</name>
<feature type="compositionally biased region" description="Basic and acidic residues" evidence="1">
    <location>
        <begin position="95"/>
        <end position="105"/>
    </location>
</feature>
<evidence type="ECO:0000256" key="1">
    <source>
        <dbReference type="SAM" id="MobiDB-lite"/>
    </source>
</evidence>
<proteinExistence type="evidence at transcript level"/>
<dbReference type="AlphaFoldDB" id="A0A0U1TZ77"/>
<evidence type="ECO:0000313" key="2">
    <source>
        <dbReference type="EMBL" id="ACD12024.1"/>
    </source>
</evidence>
<reference evidence="2" key="1">
    <citation type="submission" date="2007-10" db="EMBL/GenBank/DDBJ databases">
        <title>Classification and functional annotation of ESTs from venom glands of Isometrus maculatus.</title>
        <authorList>
            <person name="Li W."/>
            <person name="Ma Y."/>
            <person name="Zhao R."/>
            <person name="Cao Z."/>
        </authorList>
    </citation>
    <scope>NUCLEOTIDE SEQUENCE</scope>
    <source>
        <tissue evidence="2">Venom gland</tissue>
    </source>
</reference>
<accession>A0A0U1TZ77</accession>
<feature type="non-terminal residue" evidence="2">
    <location>
        <position position="179"/>
    </location>
</feature>